<dbReference type="SUPFAM" id="SSF103473">
    <property type="entry name" value="MFS general substrate transporter"/>
    <property type="match status" value="1"/>
</dbReference>
<evidence type="ECO:0000256" key="5">
    <source>
        <dbReference type="ARBA" id="ARBA00022989"/>
    </source>
</evidence>
<accession>A0AAX4H549</accession>
<dbReference type="InterPro" id="IPR036259">
    <property type="entry name" value="MFS_trans_sf"/>
</dbReference>
<dbReference type="KEGG" id="asau:88171656"/>
<keyword evidence="12" id="KW-1185">Reference proteome</keyword>
<organism evidence="11 12">
    <name type="scientific">Australozyma saopauloensis</name>
    <dbReference type="NCBI Taxonomy" id="291208"/>
    <lineage>
        <taxon>Eukaryota</taxon>
        <taxon>Fungi</taxon>
        <taxon>Dikarya</taxon>
        <taxon>Ascomycota</taxon>
        <taxon>Saccharomycotina</taxon>
        <taxon>Pichiomycetes</taxon>
        <taxon>Metschnikowiaceae</taxon>
        <taxon>Australozyma</taxon>
    </lineage>
</organism>
<gene>
    <name evidence="11" type="ORF">PUMCH_000587</name>
</gene>
<dbReference type="Gene3D" id="1.20.1250.20">
    <property type="entry name" value="MFS general substrate transporter like domains"/>
    <property type="match status" value="1"/>
</dbReference>
<feature type="transmembrane region" description="Helical" evidence="9">
    <location>
        <begin position="145"/>
        <end position="165"/>
    </location>
</feature>
<dbReference type="PROSITE" id="PS50850">
    <property type="entry name" value="MFS"/>
    <property type="match status" value="1"/>
</dbReference>
<feature type="transmembrane region" description="Helical" evidence="9">
    <location>
        <begin position="339"/>
        <end position="359"/>
    </location>
</feature>
<dbReference type="InterPro" id="IPR011701">
    <property type="entry name" value="MFS"/>
</dbReference>
<keyword evidence="4 9" id="KW-0812">Transmembrane</keyword>
<feature type="transmembrane region" description="Helical" evidence="9">
    <location>
        <begin position="87"/>
        <end position="108"/>
    </location>
</feature>
<dbReference type="RefSeq" id="XP_062875736.1">
    <property type="nucleotide sequence ID" value="XM_063019666.1"/>
</dbReference>
<dbReference type="InterPro" id="IPR020846">
    <property type="entry name" value="MFS_dom"/>
</dbReference>
<dbReference type="PANTHER" id="PTHR23508:SF10">
    <property type="entry name" value="CARBOXYLIC ACID TRANSPORTER PROTEIN HOMOLOG"/>
    <property type="match status" value="1"/>
</dbReference>
<feature type="transmembrane region" description="Helical" evidence="9">
    <location>
        <begin position="311"/>
        <end position="332"/>
    </location>
</feature>
<dbReference type="Pfam" id="PF07690">
    <property type="entry name" value="MFS_1"/>
    <property type="match status" value="1"/>
</dbReference>
<feature type="transmembrane region" description="Helical" evidence="9">
    <location>
        <begin position="186"/>
        <end position="214"/>
    </location>
</feature>
<dbReference type="GeneID" id="88171656"/>
<feature type="transmembrane region" description="Helical" evidence="9">
    <location>
        <begin position="404"/>
        <end position="427"/>
    </location>
</feature>
<reference evidence="11 12" key="1">
    <citation type="submission" date="2023-10" db="EMBL/GenBank/DDBJ databases">
        <title>Draft Genome Sequence of Candida saopaulonensis from a very Premature Infant with Sepsis.</title>
        <authorList>
            <person name="Ning Y."/>
            <person name="Dai R."/>
            <person name="Xiao M."/>
            <person name="Xu Y."/>
            <person name="Yan Q."/>
            <person name="Zhang L."/>
        </authorList>
    </citation>
    <scope>NUCLEOTIDE SEQUENCE [LARGE SCALE GENOMIC DNA]</scope>
    <source>
        <strain evidence="11 12">19XY460</strain>
    </source>
</reference>
<feature type="region of interest" description="Disordered" evidence="8">
    <location>
        <begin position="500"/>
        <end position="520"/>
    </location>
</feature>
<keyword evidence="6" id="KW-0843">Virulence</keyword>
<keyword evidence="5 9" id="KW-1133">Transmembrane helix</keyword>
<protein>
    <recommendedName>
        <fullName evidence="10">Major facilitator superfamily (MFS) profile domain-containing protein</fullName>
    </recommendedName>
</protein>
<keyword evidence="3" id="KW-0813">Transport</keyword>
<feature type="transmembrane region" description="Helical" evidence="9">
    <location>
        <begin position="365"/>
        <end position="384"/>
    </location>
</feature>
<evidence type="ECO:0000256" key="2">
    <source>
        <dbReference type="ARBA" id="ARBA00010992"/>
    </source>
</evidence>
<sequence length="520" mass="57696">MASRDLPHSFSEGLFGWVKRLPEEIAYKPPKEYDEHGEEKKVTGSKLWPAFVSGAGLFSDGYVNNSISTVTTCLSLIYGSKYKDSNAISNISAIAFAGTVIGQLGFGYISDHFARRSGMLIANVMLIFFTLLCAVATWGKTPEGLFTAITVFRFFLGISIGAEYPTSSVIAAEFANQLPPGHRNRYFCWFTNFAIDFGFIVSAFVPLVLLWIFSERHLNVIWRLTLGLGCIPPFMLFFMRMKITDSDAFRKLNMKKVKKYPVWLIVKFYWFRLSIVSILWFIYDFSAYSFGLYSSFILSVILPGDNIYKAWGWNVVFNLFYMPGAILGGFFSDYIGPRLTLVTGLVLQGAIGFGMTAGYPYLKEHIAGFVVVFGIFTTLGEFGAGNNVGCLASKTAATPIRGQYYGIAAATGKVGAFVGAYIFPVIIRQHGGFKSDTGIQTAFYVSSALCFFSAFLALFFLPSLGQDAIEKEDDAFVNYLRDNGYDVTLLGDVDVRDVESDQSEDMDKNDHVQTSTIVAK</sequence>
<dbReference type="GO" id="GO:0046943">
    <property type="term" value="F:carboxylic acid transmembrane transporter activity"/>
    <property type="evidence" value="ECO:0007669"/>
    <property type="project" value="TreeGrafter"/>
</dbReference>
<dbReference type="PANTHER" id="PTHR23508">
    <property type="entry name" value="CARBOXYLIC ACID TRANSPORTER PROTEIN HOMOLOG"/>
    <property type="match status" value="1"/>
</dbReference>
<evidence type="ECO:0000313" key="11">
    <source>
        <dbReference type="EMBL" id="WPK23349.1"/>
    </source>
</evidence>
<evidence type="ECO:0000256" key="3">
    <source>
        <dbReference type="ARBA" id="ARBA00022448"/>
    </source>
</evidence>
<dbReference type="FunFam" id="1.20.1250.20:FF:000140">
    <property type="entry name" value="Putative MFS phospholipid transporter"/>
    <property type="match status" value="1"/>
</dbReference>
<evidence type="ECO:0000256" key="7">
    <source>
        <dbReference type="ARBA" id="ARBA00023136"/>
    </source>
</evidence>
<feature type="transmembrane region" description="Helical" evidence="9">
    <location>
        <begin position="220"/>
        <end position="239"/>
    </location>
</feature>
<dbReference type="Proteomes" id="UP001338582">
    <property type="component" value="Chromosome 1"/>
</dbReference>
<evidence type="ECO:0000256" key="6">
    <source>
        <dbReference type="ARBA" id="ARBA00023026"/>
    </source>
</evidence>
<feature type="transmembrane region" description="Helical" evidence="9">
    <location>
        <begin position="120"/>
        <end position="139"/>
    </location>
</feature>
<feature type="transmembrane region" description="Helical" evidence="9">
    <location>
        <begin position="439"/>
        <end position="461"/>
    </location>
</feature>
<evidence type="ECO:0000259" key="10">
    <source>
        <dbReference type="PROSITE" id="PS50850"/>
    </source>
</evidence>
<feature type="transmembrane region" description="Helical" evidence="9">
    <location>
        <begin position="260"/>
        <end position="283"/>
    </location>
</feature>
<evidence type="ECO:0000256" key="1">
    <source>
        <dbReference type="ARBA" id="ARBA00004651"/>
    </source>
</evidence>
<dbReference type="GO" id="GO:0005886">
    <property type="term" value="C:plasma membrane"/>
    <property type="evidence" value="ECO:0007669"/>
    <property type="project" value="UniProtKB-SubCell"/>
</dbReference>
<evidence type="ECO:0000256" key="4">
    <source>
        <dbReference type="ARBA" id="ARBA00022692"/>
    </source>
</evidence>
<keyword evidence="7 9" id="KW-0472">Membrane</keyword>
<proteinExistence type="inferred from homology"/>
<dbReference type="InterPro" id="IPR005828">
    <property type="entry name" value="MFS_sugar_transport-like"/>
</dbReference>
<evidence type="ECO:0000256" key="9">
    <source>
        <dbReference type="SAM" id="Phobius"/>
    </source>
</evidence>
<dbReference type="EMBL" id="CP138894">
    <property type="protein sequence ID" value="WPK23349.1"/>
    <property type="molecule type" value="Genomic_DNA"/>
</dbReference>
<dbReference type="AlphaFoldDB" id="A0AAX4H549"/>
<name>A0AAX4H549_9ASCO</name>
<evidence type="ECO:0000256" key="8">
    <source>
        <dbReference type="SAM" id="MobiDB-lite"/>
    </source>
</evidence>
<feature type="compositionally biased region" description="Basic and acidic residues" evidence="8">
    <location>
        <begin position="500"/>
        <end position="511"/>
    </location>
</feature>
<dbReference type="GO" id="GO:0001406">
    <property type="term" value="F:glycerophosphodiester transmembrane transporter activity"/>
    <property type="evidence" value="ECO:0007669"/>
    <property type="project" value="UniProtKB-ARBA"/>
</dbReference>
<evidence type="ECO:0000313" key="12">
    <source>
        <dbReference type="Proteomes" id="UP001338582"/>
    </source>
</evidence>
<comment type="similarity">
    <text evidence="2">Belongs to the major facilitator superfamily. Sugar transporter (TC 2.A.1.1) family.</text>
</comment>
<comment type="subcellular location">
    <subcellularLocation>
        <location evidence="1">Cell membrane</location>
        <topology evidence="1">Multi-pass membrane protein</topology>
    </subcellularLocation>
</comment>
<feature type="domain" description="Major facilitator superfamily (MFS) profile" evidence="10">
    <location>
        <begin position="49"/>
        <end position="465"/>
    </location>
</feature>
<dbReference type="Pfam" id="PF00083">
    <property type="entry name" value="Sugar_tr"/>
    <property type="match status" value="1"/>
</dbReference>